<dbReference type="Gene3D" id="2.40.10.10">
    <property type="entry name" value="Trypsin-like serine proteases"/>
    <property type="match status" value="2"/>
</dbReference>
<feature type="compositionally biased region" description="Gly residues" evidence="4">
    <location>
        <begin position="408"/>
        <end position="421"/>
    </location>
</feature>
<dbReference type="GO" id="GO:0006508">
    <property type="term" value="P:proteolysis"/>
    <property type="evidence" value="ECO:0007669"/>
    <property type="project" value="UniProtKB-KW"/>
</dbReference>
<dbReference type="InterPro" id="IPR001940">
    <property type="entry name" value="Peptidase_S1C"/>
</dbReference>
<dbReference type="InterPro" id="IPR043504">
    <property type="entry name" value="Peptidase_S1_PA_chymotrypsin"/>
</dbReference>
<dbReference type="Proteomes" id="UP000595895">
    <property type="component" value="Chromosome"/>
</dbReference>
<feature type="compositionally biased region" description="Low complexity" evidence="4">
    <location>
        <begin position="147"/>
        <end position="163"/>
    </location>
</feature>
<sequence>MSIYDEITGGPDPDGETPRTSSSWTDPRTYRPGPVSASAPEAPAPPVAPRVRPTSHRAPGPERSFYPYAQEPPRAETNSGSTLSGSTYTSAPSTPAGYSFERSTPSPGPAAPAPGGSALSGSTYTSAPSTPAGYNFERSTPSPAPTAPASGGSALSGSTYTSAPSTPAGYSFERSTPSPAPTAPAPGSFAAAVYEPMEAAPSRTAYRRRGPGWGALVSATVVTALLASGGTVVATRYLDRPASSAPAVSALPSPMQGGTTQTVDSTTQAADWQAVSAAVGNAVVAIAVALNDGTSQGSGVIYDASGHIITNNHVVQGAKQIQVTLADGRIYEARLTGTDPATDLAVIELVNPPKDLVVATVGDSESLAIGQGVMAIGNPLGLSSTVTTGIISALNRPVITTQEEDSEGQGGQQDPGGLGDLLGGLVGGEGRSTSQVVTNAIQVDAAINPGNSGGPLFDEHGLVIGINSSIATASKSSNGSIGIGFAIPAKLAKKVADQIIATGKATHAYLGVTLKDAAASADGVTRVGAEVQTVEPGSPAEKAGLRPQDVLIAIDGKPTSQSVALTGFVRQYSSGDQATLTVIRGGKREEVQVNLAERADS</sequence>
<reference evidence="6 7" key="1">
    <citation type="submission" date="2020-12" db="EMBL/GenBank/DDBJ databases">
        <authorList>
            <person name="Zhou J."/>
        </authorList>
    </citation>
    <scope>NUCLEOTIDE SEQUENCE [LARGE SCALE GENOMIC DNA]</scope>
    <source>
        <strain evidence="6 7">CCUG 61299</strain>
    </source>
</reference>
<dbReference type="PROSITE" id="PS50106">
    <property type="entry name" value="PDZ"/>
    <property type="match status" value="1"/>
</dbReference>
<gene>
    <name evidence="6" type="ORF">JG540_08395</name>
</gene>
<dbReference type="PANTHER" id="PTHR43343">
    <property type="entry name" value="PEPTIDASE S12"/>
    <property type="match status" value="1"/>
</dbReference>
<comment type="similarity">
    <text evidence="1">Belongs to the peptidase S1C family.</text>
</comment>
<dbReference type="KEGG" id="awe:JG540_08395"/>
<dbReference type="Pfam" id="PF13365">
    <property type="entry name" value="Trypsin_2"/>
    <property type="match status" value="1"/>
</dbReference>
<evidence type="ECO:0000256" key="2">
    <source>
        <dbReference type="ARBA" id="ARBA00022670"/>
    </source>
</evidence>
<dbReference type="Pfam" id="PF13180">
    <property type="entry name" value="PDZ_2"/>
    <property type="match status" value="1"/>
</dbReference>
<proteinExistence type="inferred from homology"/>
<dbReference type="AlphaFoldDB" id="A0A7T7M9W4"/>
<evidence type="ECO:0000256" key="4">
    <source>
        <dbReference type="SAM" id="MobiDB-lite"/>
    </source>
</evidence>
<dbReference type="PRINTS" id="PR00834">
    <property type="entry name" value="PROTEASES2C"/>
</dbReference>
<dbReference type="Gene3D" id="2.30.42.10">
    <property type="match status" value="1"/>
</dbReference>
<dbReference type="RefSeq" id="WP_200275313.1">
    <property type="nucleotide sequence ID" value="NZ_CP066802.1"/>
</dbReference>
<feature type="region of interest" description="Disordered" evidence="4">
    <location>
        <begin position="401"/>
        <end position="421"/>
    </location>
</feature>
<protein>
    <submittedName>
        <fullName evidence="6">Trypsin-like peptidase domain-containing protein</fullName>
    </submittedName>
</protein>
<keyword evidence="7" id="KW-1185">Reference proteome</keyword>
<accession>A0A7T7M9W4</accession>
<dbReference type="InterPro" id="IPR036034">
    <property type="entry name" value="PDZ_sf"/>
</dbReference>
<feature type="region of interest" description="Disordered" evidence="4">
    <location>
        <begin position="1"/>
        <end position="184"/>
    </location>
</feature>
<dbReference type="GO" id="GO:0004252">
    <property type="term" value="F:serine-type endopeptidase activity"/>
    <property type="evidence" value="ECO:0007669"/>
    <property type="project" value="InterPro"/>
</dbReference>
<dbReference type="CDD" id="cd06779">
    <property type="entry name" value="cpPDZ_Deg_HtrA-like"/>
    <property type="match status" value="1"/>
</dbReference>
<name>A0A7T7M9W4_9ACTO</name>
<evidence type="ECO:0000313" key="7">
    <source>
        <dbReference type="Proteomes" id="UP000595895"/>
    </source>
</evidence>
<keyword evidence="3" id="KW-0378">Hydrolase</keyword>
<dbReference type="InterPro" id="IPR009003">
    <property type="entry name" value="Peptidase_S1_PA"/>
</dbReference>
<evidence type="ECO:0000256" key="1">
    <source>
        <dbReference type="ARBA" id="ARBA00010541"/>
    </source>
</evidence>
<dbReference type="InterPro" id="IPR001478">
    <property type="entry name" value="PDZ"/>
</dbReference>
<dbReference type="PANTHER" id="PTHR43343:SF3">
    <property type="entry name" value="PROTEASE DO-LIKE 8, CHLOROPLASTIC"/>
    <property type="match status" value="1"/>
</dbReference>
<feature type="compositionally biased region" description="Low complexity" evidence="4">
    <location>
        <begin position="77"/>
        <end position="90"/>
    </location>
</feature>
<evidence type="ECO:0000259" key="5">
    <source>
        <dbReference type="PROSITE" id="PS50106"/>
    </source>
</evidence>
<feature type="domain" description="PDZ" evidence="5">
    <location>
        <begin position="499"/>
        <end position="586"/>
    </location>
</feature>
<organism evidence="6 7">
    <name type="scientific">Actinomyces weissii</name>
    <dbReference type="NCBI Taxonomy" id="675090"/>
    <lineage>
        <taxon>Bacteria</taxon>
        <taxon>Bacillati</taxon>
        <taxon>Actinomycetota</taxon>
        <taxon>Actinomycetes</taxon>
        <taxon>Actinomycetales</taxon>
        <taxon>Actinomycetaceae</taxon>
        <taxon>Actinomyces</taxon>
    </lineage>
</organism>
<dbReference type="EMBL" id="CP066802">
    <property type="protein sequence ID" value="QQM67052.1"/>
    <property type="molecule type" value="Genomic_DNA"/>
</dbReference>
<dbReference type="SUPFAM" id="SSF50494">
    <property type="entry name" value="Trypsin-like serine proteases"/>
    <property type="match status" value="1"/>
</dbReference>
<evidence type="ECO:0000313" key="6">
    <source>
        <dbReference type="EMBL" id="QQM67052.1"/>
    </source>
</evidence>
<feature type="compositionally biased region" description="Low complexity" evidence="4">
    <location>
        <begin position="113"/>
        <end position="122"/>
    </location>
</feature>
<evidence type="ECO:0000256" key="3">
    <source>
        <dbReference type="ARBA" id="ARBA00022801"/>
    </source>
</evidence>
<dbReference type="InterPro" id="IPR051201">
    <property type="entry name" value="Chloro_Bact_Ser_Proteases"/>
</dbReference>
<keyword evidence="2" id="KW-0645">Protease</keyword>
<dbReference type="SMART" id="SM00228">
    <property type="entry name" value="PDZ"/>
    <property type="match status" value="1"/>
</dbReference>
<dbReference type="SUPFAM" id="SSF50156">
    <property type="entry name" value="PDZ domain-like"/>
    <property type="match status" value="1"/>
</dbReference>